<dbReference type="InterPro" id="IPR020472">
    <property type="entry name" value="WD40_PAC1"/>
</dbReference>
<dbReference type="PANTHER" id="PTHR19855:SF11">
    <property type="entry name" value="RIBOSOME BIOGENESIS PROTEIN WDR12"/>
    <property type="match status" value="1"/>
</dbReference>
<evidence type="ECO:0000256" key="2">
    <source>
        <dbReference type="ARBA" id="ARBA00022737"/>
    </source>
</evidence>
<sequence>MIGGNGYAVCSGSFDTTIRVWDIAATKQSVILTGHQYAVNTVKYGSNESGISGNANTILSGSNDCSVRLWDIRSGQQIQVFKGHTNEVNTAEYSPFVVNNNKVGGGNVICSGSWDNTIRFWGVRSNKKELYVIEGDDKEDGGILCLKFLGFKKKEKNNENKKNSDYSFNLCYGSAKGPIRVWE</sequence>
<dbReference type="InterPro" id="IPR019775">
    <property type="entry name" value="WD40_repeat_CS"/>
</dbReference>
<feature type="repeat" description="WD" evidence="3">
    <location>
        <begin position="32"/>
        <end position="80"/>
    </location>
</feature>
<dbReference type="AlphaFoldDB" id="X6P4V3"/>
<dbReference type="Proteomes" id="UP000023152">
    <property type="component" value="Unassembled WGS sequence"/>
</dbReference>
<gene>
    <name evidence="4" type="ORF">RFI_04499</name>
</gene>
<dbReference type="SMART" id="SM00320">
    <property type="entry name" value="WD40"/>
    <property type="match status" value="3"/>
</dbReference>
<evidence type="ECO:0000256" key="1">
    <source>
        <dbReference type="ARBA" id="ARBA00022574"/>
    </source>
</evidence>
<feature type="repeat" description="WD" evidence="3">
    <location>
        <begin position="81"/>
        <end position="131"/>
    </location>
</feature>
<keyword evidence="5" id="KW-1185">Reference proteome</keyword>
<proteinExistence type="predicted"/>
<comment type="caution">
    <text evidence="4">The sequence shown here is derived from an EMBL/GenBank/DDBJ whole genome shotgun (WGS) entry which is preliminary data.</text>
</comment>
<dbReference type="PROSITE" id="PS50294">
    <property type="entry name" value="WD_REPEATS_REGION"/>
    <property type="match status" value="1"/>
</dbReference>
<keyword evidence="2" id="KW-0677">Repeat</keyword>
<dbReference type="InterPro" id="IPR036322">
    <property type="entry name" value="WD40_repeat_dom_sf"/>
</dbReference>
<evidence type="ECO:0000256" key="3">
    <source>
        <dbReference type="PROSITE-ProRule" id="PRU00221"/>
    </source>
</evidence>
<organism evidence="4 5">
    <name type="scientific">Reticulomyxa filosa</name>
    <dbReference type="NCBI Taxonomy" id="46433"/>
    <lineage>
        <taxon>Eukaryota</taxon>
        <taxon>Sar</taxon>
        <taxon>Rhizaria</taxon>
        <taxon>Retaria</taxon>
        <taxon>Foraminifera</taxon>
        <taxon>Monothalamids</taxon>
        <taxon>Reticulomyxidae</taxon>
        <taxon>Reticulomyxa</taxon>
    </lineage>
</organism>
<dbReference type="PROSITE" id="PS00678">
    <property type="entry name" value="WD_REPEATS_1"/>
    <property type="match status" value="2"/>
</dbReference>
<dbReference type="Gene3D" id="2.130.10.10">
    <property type="entry name" value="YVTN repeat-like/Quinoprotein amine dehydrogenase"/>
    <property type="match status" value="1"/>
</dbReference>
<reference evidence="4 5" key="1">
    <citation type="journal article" date="2013" name="Curr. Biol.">
        <title>The Genome of the Foraminiferan Reticulomyxa filosa.</title>
        <authorList>
            <person name="Glockner G."/>
            <person name="Hulsmann N."/>
            <person name="Schleicher M."/>
            <person name="Noegel A.A."/>
            <person name="Eichinger L."/>
            <person name="Gallinger C."/>
            <person name="Pawlowski J."/>
            <person name="Sierra R."/>
            <person name="Euteneuer U."/>
            <person name="Pillet L."/>
            <person name="Moustafa A."/>
            <person name="Platzer M."/>
            <person name="Groth M."/>
            <person name="Szafranski K."/>
            <person name="Schliwa M."/>
        </authorList>
    </citation>
    <scope>NUCLEOTIDE SEQUENCE [LARGE SCALE GENOMIC DNA]</scope>
</reference>
<dbReference type="OrthoDB" id="128867at2759"/>
<dbReference type="EMBL" id="ASPP01004052">
    <property type="protein sequence ID" value="ETO32617.1"/>
    <property type="molecule type" value="Genomic_DNA"/>
</dbReference>
<accession>X6P4V3</accession>
<dbReference type="PRINTS" id="PR00320">
    <property type="entry name" value="GPROTEINBRPT"/>
</dbReference>
<keyword evidence="1 3" id="KW-0853">WD repeat</keyword>
<dbReference type="InterPro" id="IPR015943">
    <property type="entry name" value="WD40/YVTN_repeat-like_dom_sf"/>
</dbReference>
<name>X6P4V3_RETFI</name>
<evidence type="ECO:0000313" key="5">
    <source>
        <dbReference type="Proteomes" id="UP000023152"/>
    </source>
</evidence>
<dbReference type="SUPFAM" id="SSF50978">
    <property type="entry name" value="WD40 repeat-like"/>
    <property type="match status" value="1"/>
</dbReference>
<dbReference type="InterPro" id="IPR001680">
    <property type="entry name" value="WD40_rpt"/>
</dbReference>
<feature type="repeat" description="WD" evidence="3">
    <location>
        <begin position="1"/>
        <end position="31"/>
    </location>
</feature>
<dbReference type="PANTHER" id="PTHR19855">
    <property type="entry name" value="WD40 REPEAT PROTEIN 12, 37"/>
    <property type="match status" value="1"/>
</dbReference>
<dbReference type="Pfam" id="PF00400">
    <property type="entry name" value="WD40"/>
    <property type="match status" value="3"/>
</dbReference>
<protein>
    <submittedName>
        <fullName evidence="4">WD-40 repeat protein</fullName>
    </submittedName>
</protein>
<evidence type="ECO:0000313" key="4">
    <source>
        <dbReference type="EMBL" id="ETO32617.1"/>
    </source>
</evidence>
<dbReference type="OMA" id="RIWAQAN"/>
<dbReference type="PROSITE" id="PS50082">
    <property type="entry name" value="WD_REPEATS_2"/>
    <property type="match status" value="3"/>
</dbReference>